<reference evidence="3" key="1">
    <citation type="submission" date="2019-01" db="EMBL/GenBank/DDBJ databases">
        <authorList>
            <consortium name="Genoscope - CEA"/>
            <person name="William W."/>
        </authorList>
    </citation>
    <scope>NUCLEOTIDE SEQUENCE</scope>
    <source>
        <strain evidence="3">CR-1</strain>
    </source>
</reference>
<dbReference type="Pfam" id="PF08421">
    <property type="entry name" value="Methyltransf_13"/>
    <property type="match status" value="1"/>
</dbReference>
<dbReference type="Gene3D" id="3.40.50.720">
    <property type="entry name" value="NAD(P)-binding Rossmann-like Domain"/>
    <property type="match status" value="1"/>
</dbReference>
<organism evidence="3">
    <name type="scientific">uncultured Desulfobacteraceae bacterium</name>
    <dbReference type="NCBI Taxonomy" id="218296"/>
    <lineage>
        <taxon>Bacteria</taxon>
        <taxon>Pseudomonadati</taxon>
        <taxon>Thermodesulfobacteriota</taxon>
        <taxon>Desulfobacteria</taxon>
        <taxon>Desulfobacterales</taxon>
        <taxon>Desulfobacteraceae</taxon>
        <taxon>environmental samples</taxon>
    </lineage>
</organism>
<evidence type="ECO:0000313" key="3">
    <source>
        <dbReference type="EMBL" id="VEN74516.1"/>
    </source>
</evidence>
<feature type="domain" description="Methyltransferase putative zinc binding" evidence="1">
    <location>
        <begin position="12"/>
        <end position="73"/>
    </location>
</feature>
<keyword evidence="3" id="KW-0489">Methyltransferase</keyword>
<keyword evidence="3" id="KW-0808">Transferase</keyword>
<dbReference type="SUPFAM" id="SSF53335">
    <property type="entry name" value="S-adenosyl-L-methionine-dependent methyltransferases"/>
    <property type="match status" value="1"/>
</dbReference>
<dbReference type="Gene3D" id="6.20.50.110">
    <property type="entry name" value="Methyltransferase, zinc-binding domain"/>
    <property type="match status" value="1"/>
</dbReference>
<dbReference type="Gene3D" id="6.10.250.3100">
    <property type="match status" value="1"/>
</dbReference>
<dbReference type="PANTHER" id="PTHR43861:SF5">
    <property type="entry name" value="BLL5978 PROTEIN"/>
    <property type="match status" value="1"/>
</dbReference>
<dbReference type="AlphaFoldDB" id="A0A484HLP6"/>
<dbReference type="InterPro" id="IPR029063">
    <property type="entry name" value="SAM-dependent_MTases_sf"/>
</dbReference>
<dbReference type="PANTHER" id="PTHR43861">
    <property type="entry name" value="TRANS-ACONITATE 2-METHYLTRANSFERASE-RELATED"/>
    <property type="match status" value="1"/>
</dbReference>
<dbReference type="GO" id="GO:0032259">
    <property type="term" value="P:methylation"/>
    <property type="evidence" value="ECO:0007669"/>
    <property type="project" value="UniProtKB-KW"/>
</dbReference>
<dbReference type="Pfam" id="PF08484">
    <property type="entry name" value="Methyltransf_14"/>
    <property type="match status" value="1"/>
</dbReference>
<evidence type="ECO:0000259" key="2">
    <source>
        <dbReference type="Pfam" id="PF08484"/>
    </source>
</evidence>
<protein>
    <submittedName>
        <fullName evidence="3">Methyltransferase</fullName>
    </submittedName>
</protein>
<sequence>MTNNNIIHRNRCRLCNSNKLDIVLKYNPTPLADEYIPKEYINKEQKIYPLNLFLCKKCGLSQLLDVVQPQDIYFDYLYETKTSLGLVNHFQSYAEEVLKISNSPKGSLVVDIGSNDGSLLKAFKKKGMKALGIDPARDIAKKATESGIETLPLLFNVGVADKIKEKHGFAEVITMNNLFANIDDLIGAVKGVRRLMAPEGVFVIESFYLYDLIKNMVFDFIYHEHLSCFSVKPLQIFFKSQNMELIDVQHISTKGGSLRYIVKHAQGRRSISPNIAKYIKRETSFGIHESKIFKTFSKQIKYAKNSLLNIIRDLQKNKKTIAGYGASATTTTLLYSFDLIDKLNFIVDDNPQRQGLYSPGCHIPVVSPKTLYEQKKPDYVLILAWRYAEPIIKQHQDFLTNGGHFIIPLPEIKVF</sequence>
<evidence type="ECO:0000259" key="1">
    <source>
        <dbReference type="Pfam" id="PF08421"/>
    </source>
</evidence>
<dbReference type="InterPro" id="IPR038576">
    <property type="entry name" value="Methyltransf_Zn-bd_dom_put_sf"/>
</dbReference>
<feature type="domain" description="C-methyltransferase" evidence="2">
    <location>
        <begin position="253"/>
        <end position="410"/>
    </location>
</feature>
<dbReference type="Gene3D" id="3.40.50.150">
    <property type="entry name" value="Vaccinia Virus protein VP39"/>
    <property type="match status" value="1"/>
</dbReference>
<dbReference type="InterPro" id="IPR013630">
    <property type="entry name" value="Methyltransf_Zn-bd_dom_put"/>
</dbReference>
<gene>
    <name evidence="3" type="ORF">EPICR_40098</name>
</gene>
<dbReference type="GO" id="GO:0008168">
    <property type="term" value="F:methyltransferase activity"/>
    <property type="evidence" value="ECO:0007669"/>
    <property type="project" value="UniProtKB-KW"/>
</dbReference>
<dbReference type="Pfam" id="PF13489">
    <property type="entry name" value="Methyltransf_23"/>
    <property type="match status" value="1"/>
</dbReference>
<dbReference type="InterPro" id="IPR013691">
    <property type="entry name" value="MeTrfase_14"/>
</dbReference>
<accession>A0A484HLP6</accession>
<dbReference type="EMBL" id="CAACVI010000034">
    <property type="protein sequence ID" value="VEN74516.1"/>
    <property type="molecule type" value="Genomic_DNA"/>
</dbReference>
<name>A0A484HLP6_9BACT</name>
<proteinExistence type="predicted"/>